<accession>A0A9Q8VR12</accession>
<name>A0A9Q8VR12_9LEPT</name>
<dbReference type="RefSeq" id="WP_036033480.1">
    <property type="nucleotide sequence ID" value="NZ_CP091928.1"/>
</dbReference>
<sequence>MNVITTRCITELQIGSFQFSQQKESYIRVLKNGFSPSISVLWKRSIEAILLTAIIDFFQQLYCIEFPKDFTVGCR</sequence>
<organism evidence="1 2">
    <name type="scientific">Leptospira noguchii</name>
    <dbReference type="NCBI Taxonomy" id="28182"/>
    <lineage>
        <taxon>Bacteria</taxon>
        <taxon>Pseudomonadati</taxon>
        <taxon>Spirochaetota</taxon>
        <taxon>Spirochaetia</taxon>
        <taxon>Leptospirales</taxon>
        <taxon>Leptospiraceae</taxon>
        <taxon>Leptospira</taxon>
    </lineage>
</organism>
<dbReference type="EMBL" id="CP091957">
    <property type="protein sequence ID" value="UOG55835.1"/>
    <property type="molecule type" value="Genomic_DNA"/>
</dbReference>
<dbReference type="AlphaFoldDB" id="A0A9Q8VR12"/>
<reference evidence="1" key="1">
    <citation type="submission" date="2022-02" db="EMBL/GenBank/DDBJ databases">
        <title>The genetically variable rfb locus in Leptospira is a mobile cassette and a molecular signature of serovar identity.</title>
        <authorList>
            <person name="Nieves C."/>
            <person name="Vincent A.T."/>
            <person name="Zarantonelli L."/>
            <person name="Picardeau M."/>
            <person name="Veyrier F.J."/>
            <person name="Buschiazzo A."/>
        </authorList>
    </citation>
    <scope>NUCLEOTIDE SEQUENCE</scope>
    <source>
        <strain evidence="1">IP1512017</strain>
    </source>
</reference>
<proteinExistence type="predicted"/>
<evidence type="ECO:0000313" key="1">
    <source>
        <dbReference type="EMBL" id="UOG55835.1"/>
    </source>
</evidence>
<protein>
    <submittedName>
        <fullName evidence="1">TfoX/Sxy family protein</fullName>
    </submittedName>
</protein>
<dbReference type="Proteomes" id="UP000829829">
    <property type="component" value="Chromosome 1"/>
</dbReference>
<gene>
    <name evidence="1" type="ORF">MAL03_13300</name>
</gene>
<evidence type="ECO:0000313" key="2">
    <source>
        <dbReference type="Proteomes" id="UP000829829"/>
    </source>
</evidence>